<dbReference type="InterPro" id="IPR014044">
    <property type="entry name" value="CAP_dom"/>
</dbReference>
<dbReference type="AlphaFoldDB" id="A0A0D6LVW7"/>
<dbReference type="SUPFAM" id="SSF55797">
    <property type="entry name" value="PR-1-like"/>
    <property type="match status" value="1"/>
</dbReference>
<keyword evidence="3" id="KW-1185">Reference proteome</keyword>
<dbReference type="CDD" id="cd05380">
    <property type="entry name" value="CAP_euk"/>
    <property type="match status" value="1"/>
</dbReference>
<evidence type="ECO:0000313" key="3">
    <source>
        <dbReference type="Proteomes" id="UP000054495"/>
    </source>
</evidence>
<dbReference type="EMBL" id="KE124872">
    <property type="protein sequence ID" value="EPB76220.1"/>
    <property type="molecule type" value="Genomic_DNA"/>
</dbReference>
<reference evidence="2 3" key="1">
    <citation type="submission" date="2013-05" db="EMBL/GenBank/DDBJ databases">
        <title>Draft genome of the parasitic nematode Anyclostoma ceylanicum.</title>
        <authorList>
            <person name="Mitreva M."/>
        </authorList>
    </citation>
    <scope>NUCLEOTIDE SEQUENCE [LARGE SCALE GENOMIC DNA]</scope>
</reference>
<sequence length="218" mass="24175">MQLAFIGKLSDQAPKAHTLFVVVVALVNGADTTAFGCENSLITDEWREMILKFHNDKREIVAMGQQTDKSGKNLPQAEKMYKMEWDCNTEMIAHEVLTNCTTLPDSGIKVNGVGLDFREGVISKKKDFDVVTETKQLLNAWYNEVKQNDIPIVRDDAKGMACTYTTACGGGTKMVCVYNAPKDNKLGKLYRPGKTCSQCGADTCTKGICVQKEYTPRK</sequence>
<protein>
    <submittedName>
        <fullName evidence="2">SCP-like protein</fullName>
    </submittedName>
</protein>
<dbReference type="Proteomes" id="UP000054495">
    <property type="component" value="Unassembled WGS sequence"/>
</dbReference>
<dbReference type="Gene3D" id="3.40.33.10">
    <property type="entry name" value="CAP"/>
    <property type="match status" value="1"/>
</dbReference>
<feature type="domain" description="SCP" evidence="1">
    <location>
        <begin position="45"/>
        <end position="187"/>
    </location>
</feature>
<name>A0A0D6LVW7_9BILA</name>
<accession>A0A0D6LVW7</accession>
<evidence type="ECO:0000313" key="2">
    <source>
        <dbReference type="EMBL" id="EPB76220.1"/>
    </source>
</evidence>
<organism evidence="2 3">
    <name type="scientific">Ancylostoma ceylanicum</name>
    <dbReference type="NCBI Taxonomy" id="53326"/>
    <lineage>
        <taxon>Eukaryota</taxon>
        <taxon>Metazoa</taxon>
        <taxon>Ecdysozoa</taxon>
        <taxon>Nematoda</taxon>
        <taxon>Chromadorea</taxon>
        <taxon>Rhabditida</taxon>
        <taxon>Rhabditina</taxon>
        <taxon>Rhabditomorpha</taxon>
        <taxon>Strongyloidea</taxon>
        <taxon>Ancylostomatidae</taxon>
        <taxon>Ancylostomatinae</taxon>
        <taxon>Ancylostoma</taxon>
    </lineage>
</organism>
<proteinExistence type="predicted"/>
<gene>
    <name evidence="2" type="ORF">ANCCEY_04698</name>
</gene>
<evidence type="ECO:0000259" key="1">
    <source>
        <dbReference type="SMART" id="SM00198"/>
    </source>
</evidence>
<dbReference type="InterPro" id="IPR035940">
    <property type="entry name" value="CAP_sf"/>
</dbReference>
<dbReference type="Pfam" id="PF00188">
    <property type="entry name" value="CAP"/>
    <property type="match status" value="1"/>
</dbReference>
<dbReference type="SMART" id="SM00198">
    <property type="entry name" value="SCP"/>
    <property type="match status" value="1"/>
</dbReference>